<name>A0A8S5TLD7_9CAUD</name>
<accession>A0A8S5TLD7</accession>
<evidence type="ECO:0000313" key="1">
    <source>
        <dbReference type="EMBL" id="DAF63594.1"/>
    </source>
</evidence>
<organism evidence="1">
    <name type="scientific">Siphoviridae sp. ctwQT14</name>
    <dbReference type="NCBI Taxonomy" id="2827971"/>
    <lineage>
        <taxon>Viruses</taxon>
        <taxon>Duplodnaviria</taxon>
        <taxon>Heunggongvirae</taxon>
        <taxon>Uroviricota</taxon>
        <taxon>Caudoviricetes</taxon>
    </lineage>
</organism>
<protein>
    <submittedName>
        <fullName evidence="1">Uncharacterized protein</fullName>
    </submittedName>
</protein>
<dbReference type="EMBL" id="BK032842">
    <property type="protein sequence ID" value="DAF63594.1"/>
    <property type="molecule type" value="Genomic_DNA"/>
</dbReference>
<reference evidence="1" key="1">
    <citation type="journal article" date="2021" name="Proc. Natl. Acad. Sci. U.S.A.">
        <title>A Catalog of Tens of Thousands of Viruses from Human Metagenomes Reveals Hidden Associations with Chronic Diseases.</title>
        <authorList>
            <person name="Tisza M.J."/>
            <person name="Buck C.B."/>
        </authorList>
    </citation>
    <scope>NUCLEOTIDE SEQUENCE</scope>
    <source>
        <strain evidence="1">CtwQT14</strain>
    </source>
</reference>
<sequence>MHLSKTTGWSYSDIAEMTIKELCFWVYEAINYTNKKGEAIEECLTQ</sequence>
<proteinExistence type="predicted"/>